<accession>A0AAW1WYF7</accession>
<dbReference type="AlphaFoldDB" id="A0AAW1WYF7"/>
<organism evidence="1 2">
    <name type="scientific">Rubus argutus</name>
    <name type="common">Southern blackberry</name>
    <dbReference type="NCBI Taxonomy" id="59490"/>
    <lineage>
        <taxon>Eukaryota</taxon>
        <taxon>Viridiplantae</taxon>
        <taxon>Streptophyta</taxon>
        <taxon>Embryophyta</taxon>
        <taxon>Tracheophyta</taxon>
        <taxon>Spermatophyta</taxon>
        <taxon>Magnoliopsida</taxon>
        <taxon>eudicotyledons</taxon>
        <taxon>Gunneridae</taxon>
        <taxon>Pentapetalae</taxon>
        <taxon>rosids</taxon>
        <taxon>fabids</taxon>
        <taxon>Rosales</taxon>
        <taxon>Rosaceae</taxon>
        <taxon>Rosoideae</taxon>
        <taxon>Rosoideae incertae sedis</taxon>
        <taxon>Rubus</taxon>
    </lineage>
</organism>
<evidence type="ECO:0000313" key="2">
    <source>
        <dbReference type="Proteomes" id="UP001457282"/>
    </source>
</evidence>
<dbReference type="EMBL" id="JBEDUW010000005">
    <property type="protein sequence ID" value="KAK9929028.1"/>
    <property type="molecule type" value="Genomic_DNA"/>
</dbReference>
<reference evidence="1 2" key="1">
    <citation type="journal article" date="2023" name="G3 (Bethesda)">
        <title>A chromosome-length genome assembly and annotation of blackberry (Rubus argutus, cv. 'Hillquist').</title>
        <authorList>
            <person name="Bruna T."/>
            <person name="Aryal R."/>
            <person name="Dudchenko O."/>
            <person name="Sargent D.J."/>
            <person name="Mead D."/>
            <person name="Buti M."/>
            <person name="Cavallini A."/>
            <person name="Hytonen T."/>
            <person name="Andres J."/>
            <person name="Pham M."/>
            <person name="Weisz D."/>
            <person name="Mascagni F."/>
            <person name="Usai G."/>
            <person name="Natali L."/>
            <person name="Bassil N."/>
            <person name="Fernandez G.E."/>
            <person name="Lomsadze A."/>
            <person name="Armour M."/>
            <person name="Olukolu B."/>
            <person name="Poorten T."/>
            <person name="Britton C."/>
            <person name="Davik J."/>
            <person name="Ashrafi H."/>
            <person name="Aiden E.L."/>
            <person name="Borodovsky M."/>
            <person name="Worthington M."/>
        </authorList>
    </citation>
    <scope>NUCLEOTIDE SEQUENCE [LARGE SCALE GENOMIC DNA]</scope>
    <source>
        <strain evidence="1">PI 553951</strain>
    </source>
</reference>
<gene>
    <name evidence="1" type="ORF">M0R45_026138</name>
</gene>
<evidence type="ECO:0000313" key="1">
    <source>
        <dbReference type="EMBL" id="KAK9929028.1"/>
    </source>
</evidence>
<keyword evidence="2" id="KW-1185">Reference proteome</keyword>
<protein>
    <submittedName>
        <fullName evidence="1">Uncharacterized protein</fullName>
    </submittedName>
</protein>
<dbReference type="Proteomes" id="UP001457282">
    <property type="component" value="Unassembled WGS sequence"/>
</dbReference>
<comment type="caution">
    <text evidence="1">The sequence shown here is derived from an EMBL/GenBank/DDBJ whole genome shotgun (WGS) entry which is preliminary data.</text>
</comment>
<sequence length="115" mass="12674">MRPGTAQVARRCGKMTAELPAGRLEPQGVHGSMGELVWLVSTGSEKAQAWAMWAGLAAVLEEMKRARARVDLGWAIYEIDGKGELELAARERRQRAAAVIFLLCSVMERAWLHGQ</sequence>
<name>A0AAW1WYF7_RUBAR</name>
<proteinExistence type="predicted"/>